<gene>
    <name evidence="1" type="ORF">RA11412_0960</name>
</gene>
<sequence length="417" mass="44257">MRMALGRGREARRDAAYAALTGGDLAGRLGAVYALVELADEWLGEASLPVGVRRGHVQGVINRLCAYLRSPLNTAADNGPAGESAGAQGRIQQAIVEEIHRRVQHPVASAEGASLAGAWSGFAFNFSGAVFVCTVNFTGSRWEHEVDFSDCIFMRDALFSCSTFAGTANFAHSTYRALADFSESLYQDAAYFGGCTWGGAANFSGCTFRAGAYFLGCRYGADTVFTGCSFAGTVVMMYSAYRGAFTATRCTFAGDADLSSSAYYGPASLRGCVFLADAWLGGGSWGGRTVFSGSVFEGAADFSGAAYLADAIFTDAVFVNCAPSLRGCVFSPHSVQEFTRTPEQGHPIVLEGGLPVGSHLLTPGQLARLAKLRQKVTQRREQLADKPVGSAAHRRAARRLEQAHEAFARWAHGLTAD</sequence>
<dbReference type="KEGG" id="raj:RA11412_0960"/>
<evidence type="ECO:0008006" key="3">
    <source>
        <dbReference type="Google" id="ProtNLM"/>
    </source>
</evidence>
<name>A0A2Z5R2Z0_9MICC</name>
<proteinExistence type="predicted"/>
<protein>
    <recommendedName>
        <fullName evidence="3">Pentapeptide repeat-containing protein</fullName>
    </recommendedName>
</protein>
<accession>A0A2Z5R2Z0</accession>
<dbReference type="InterPro" id="IPR001646">
    <property type="entry name" value="5peptide_repeat"/>
</dbReference>
<dbReference type="Proteomes" id="UP000250241">
    <property type="component" value="Chromosome"/>
</dbReference>
<reference evidence="1 2" key="1">
    <citation type="submission" date="2016-10" db="EMBL/GenBank/DDBJ databases">
        <title>Genome sequence of Rothia aeria strain JCM11412.</title>
        <authorList>
            <person name="Nambu T."/>
        </authorList>
    </citation>
    <scope>NUCLEOTIDE SEQUENCE [LARGE SCALE GENOMIC DNA]</scope>
    <source>
        <strain evidence="1 2">JCM 11412</strain>
    </source>
</reference>
<dbReference type="AlphaFoldDB" id="A0A2Z5R2Z0"/>
<keyword evidence="2" id="KW-1185">Reference proteome</keyword>
<dbReference type="EMBL" id="AP017895">
    <property type="protein sequence ID" value="BAV87259.1"/>
    <property type="molecule type" value="Genomic_DNA"/>
</dbReference>
<evidence type="ECO:0000313" key="2">
    <source>
        <dbReference type="Proteomes" id="UP000250241"/>
    </source>
</evidence>
<dbReference type="Pfam" id="PF13576">
    <property type="entry name" value="Pentapeptide_3"/>
    <property type="match status" value="1"/>
</dbReference>
<evidence type="ECO:0000313" key="1">
    <source>
        <dbReference type="EMBL" id="BAV87259.1"/>
    </source>
</evidence>
<organism evidence="1 2">
    <name type="scientific">Rothia aeria</name>
    <dbReference type="NCBI Taxonomy" id="172042"/>
    <lineage>
        <taxon>Bacteria</taxon>
        <taxon>Bacillati</taxon>
        <taxon>Actinomycetota</taxon>
        <taxon>Actinomycetes</taxon>
        <taxon>Micrococcales</taxon>
        <taxon>Micrococcaceae</taxon>
        <taxon>Rothia</taxon>
    </lineage>
</organism>